<dbReference type="Proteomes" id="UP001168552">
    <property type="component" value="Unassembled WGS sequence"/>
</dbReference>
<evidence type="ECO:0000313" key="4">
    <source>
        <dbReference type="EMBL" id="MDN4166388.1"/>
    </source>
</evidence>
<organism evidence="4 5">
    <name type="scientific">Shiella aurantiaca</name>
    <dbReference type="NCBI Taxonomy" id="3058365"/>
    <lineage>
        <taxon>Bacteria</taxon>
        <taxon>Pseudomonadati</taxon>
        <taxon>Bacteroidota</taxon>
        <taxon>Cytophagia</taxon>
        <taxon>Cytophagales</taxon>
        <taxon>Shiellaceae</taxon>
        <taxon>Shiella</taxon>
    </lineage>
</organism>
<keyword evidence="1" id="KW-0802">TPR repeat</keyword>
<feature type="repeat" description="TPR" evidence="1">
    <location>
        <begin position="264"/>
        <end position="297"/>
    </location>
</feature>
<dbReference type="InterPro" id="IPR000792">
    <property type="entry name" value="Tscrpt_reg_LuxR_C"/>
</dbReference>
<dbReference type="Pfam" id="PF13424">
    <property type="entry name" value="TPR_12"/>
    <property type="match status" value="2"/>
</dbReference>
<proteinExistence type="predicted"/>
<sequence>MLSCTYNKPQKGGQTSSSKLIYEEIDSLNAVAWEQRNVRPDQLPGYSKEALFLSDSLNYIKGKAYALRLVTSHLVATSQFDSAVRQANIVINLFESLNDTLGQASTLNLQGLSYNGLGDFDKSRNVFSRTLQLYKNLKDLDGQSRAMNNIAITFFYNDDYVNALKWYFECLKIREQLPDKGTLAIAKSNIGMVYRRLAKSDLAIKYYTEALDLVRDLKDKVAEMTVLGSLGTIYYDQYDLVKSLECHQEALRIALEIGDRQREALAYTNLGAVEQENGNLENALQYYNRNLAILEDIGGKTNKIVALMNMAEVYRLQKKWGQAIKVSQKMLEIGQANQSENEILQAYQSFAETYKGMEDFKKAFHYSSKYHALKDSIFNKDKIAITEELSAKYESEKKAAEIALKEKELAELKHSQEARNLYVLLVIFVLVALVGIGSVYYLRQRDKFKKERSIAQKNRELAELSLKNEQSKKDLLKSELDYKSRELINLTNFVLEKESANKEIEEKLMAVLKKSNSSMSKDELSDILLSIKKSLKINEGHHELIHHLQQLNAEFYGKLDEKIPGLTMNEKRLCALLRLNLTSKQIAVILNIATESVDMKRYRLRKKIGIESDTLLSEFVNTI</sequence>
<dbReference type="EMBL" id="JAUHJS010000006">
    <property type="protein sequence ID" value="MDN4166388.1"/>
    <property type="molecule type" value="Genomic_DNA"/>
</dbReference>
<dbReference type="SMART" id="SM00421">
    <property type="entry name" value="HTH_LUXR"/>
    <property type="match status" value="1"/>
</dbReference>
<dbReference type="Gene3D" id="1.10.10.10">
    <property type="entry name" value="Winged helix-like DNA-binding domain superfamily/Winged helix DNA-binding domain"/>
    <property type="match status" value="1"/>
</dbReference>
<protein>
    <submittedName>
        <fullName evidence="4">Tetratricopeptide repeat protein</fullName>
    </submittedName>
</protein>
<dbReference type="SUPFAM" id="SSF48452">
    <property type="entry name" value="TPR-like"/>
    <property type="match status" value="2"/>
</dbReference>
<dbReference type="SMART" id="SM00028">
    <property type="entry name" value="TPR"/>
    <property type="match status" value="6"/>
</dbReference>
<keyword evidence="5" id="KW-1185">Reference proteome</keyword>
<dbReference type="InterPro" id="IPR036388">
    <property type="entry name" value="WH-like_DNA-bd_sf"/>
</dbReference>
<dbReference type="InterPro" id="IPR016032">
    <property type="entry name" value="Sig_transdc_resp-reg_C-effctor"/>
</dbReference>
<gene>
    <name evidence="4" type="ORF">QWY31_12830</name>
</gene>
<reference evidence="4" key="1">
    <citation type="submission" date="2023-06" db="EMBL/GenBank/DDBJ databases">
        <title>Cytophagales bacterium Strain LB-30, isolated from soil.</title>
        <authorList>
            <person name="Liu B."/>
        </authorList>
    </citation>
    <scope>NUCLEOTIDE SEQUENCE</scope>
    <source>
        <strain evidence="4">LB-30</strain>
    </source>
</reference>
<keyword evidence="2" id="KW-0812">Transmembrane</keyword>
<evidence type="ECO:0000259" key="3">
    <source>
        <dbReference type="SMART" id="SM00421"/>
    </source>
</evidence>
<dbReference type="InterPro" id="IPR019734">
    <property type="entry name" value="TPR_rpt"/>
</dbReference>
<feature type="repeat" description="TPR" evidence="1">
    <location>
        <begin position="104"/>
        <end position="137"/>
    </location>
</feature>
<feature type="repeat" description="TPR" evidence="1">
    <location>
        <begin position="184"/>
        <end position="217"/>
    </location>
</feature>
<evidence type="ECO:0000256" key="1">
    <source>
        <dbReference type="PROSITE-ProRule" id="PRU00339"/>
    </source>
</evidence>
<accession>A0ABT8F7L6</accession>
<keyword evidence="2" id="KW-1133">Transmembrane helix</keyword>
<evidence type="ECO:0000313" key="5">
    <source>
        <dbReference type="Proteomes" id="UP001168552"/>
    </source>
</evidence>
<name>A0ABT8F7L6_9BACT</name>
<dbReference type="SUPFAM" id="SSF46894">
    <property type="entry name" value="C-terminal effector domain of the bipartite response regulators"/>
    <property type="match status" value="1"/>
</dbReference>
<keyword evidence="2" id="KW-0472">Membrane</keyword>
<dbReference type="RefSeq" id="WP_320004924.1">
    <property type="nucleotide sequence ID" value="NZ_JAUHJS010000006.1"/>
</dbReference>
<feature type="domain" description="HTH luxR-type" evidence="3">
    <location>
        <begin position="563"/>
        <end position="620"/>
    </location>
</feature>
<evidence type="ECO:0000256" key="2">
    <source>
        <dbReference type="SAM" id="Phobius"/>
    </source>
</evidence>
<dbReference type="InterPro" id="IPR011990">
    <property type="entry name" value="TPR-like_helical_dom_sf"/>
</dbReference>
<feature type="transmembrane region" description="Helical" evidence="2">
    <location>
        <begin position="421"/>
        <end position="442"/>
    </location>
</feature>
<dbReference type="PANTHER" id="PTHR10098">
    <property type="entry name" value="RAPSYN-RELATED"/>
    <property type="match status" value="1"/>
</dbReference>
<dbReference type="PROSITE" id="PS50005">
    <property type="entry name" value="TPR"/>
    <property type="match status" value="3"/>
</dbReference>
<comment type="caution">
    <text evidence="4">The sequence shown here is derived from an EMBL/GenBank/DDBJ whole genome shotgun (WGS) entry which is preliminary data.</text>
</comment>
<dbReference type="Gene3D" id="1.25.40.10">
    <property type="entry name" value="Tetratricopeptide repeat domain"/>
    <property type="match status" value="2"/>
</dbReference>